<dbReference type="Proteomes" id="UP000463224">
    <property type="component" value="Unassembled WGS sequence"/>
</dbReference>
<gene>
    <name evidence="4" type="ORF">GN330_09985</name>
</gene>
<evidence type="ECO:0000259" key="3">
    <source>
        <dbReference type="PROSITE" id="PS51782"/>
    </source>
</evidence>
<name>A0A844QG32_9HYPH</name>
<dbReference type="SUPFAM" id="SSF54106">
    <property type="entry name" value="LysM domain"/>
    <property type="match status" value="2"/>
</dbReference>
<dbReference type="PANTHER" id="PTHR21666">
    <property type="entry name" value="PEPTIDASE-RELATED"/>
    <property type="match status" value="1"/>
</dbReference>
<feature type="region of interest" description="Disordered" evidence="2">
    <location>
        <begin position="214"/>
        <end position="279"/>
    </location>
</feature>
<dbReference type="CDD" id="cd12797">
    <property type="entry name" value="M23_peptidase"/>
    <property type="match status" value="1"/>
</dbReference>
<dbReference type="InterPro" id="IPR016047">
    <property type="entry name" value="M23ase_b-sheet_dom"/>
</dbReference>
<feature type="region of interest" description="Disordered" evidence="2">
    <location>
        <begin position="348"/>
        <end position="383"/>
    </location>
</feature>
<dbReference type="Pfam" id="PF01551">
    <property type="entry name" value="Peptidase_M23"/>
    <property type="match status" value="1"/>
</dbReference>
<evidence type="ECO:0000313" key="4">
    <source>
        <dbReference type="EMBL" id="MVA97574.1"/>
    </source>
</evidence>
<feature type="domain" description="LysM" evidence="3">
    <location>
        <begin position="285"/>
        <end position="328"/>
    </location>
</feature>
<evidence type="ECO:0000256" key="2">
    <source>
        <dbReference type="SAM" id="MobiDB-lite"/>
    </source>
</evidence>
<proteinExistence type="inferred from homology"/>
<dbReference type="InterPro" id="IPR050570">
    <property type="entry name" value="Cell_wall_metabolism_enzyme"/>
</dbReference>
<feature type="compositionally biased region" description="Low complexity" evidence="2">
    <location>
        <begin position="131"/>
        <end position="140"/>
    </location>
</feature>
<dbReference type="CDD" id="cd00118">
    <property type="entry name" value="LysM"/>
    <property type="match status" value="2"/>
</dbReference>
<comment type="similarity">
    <text evidence="1">Belongs to the E.coli NlpD/Haemophilus LppB family.</text>
</comment>
<dbReference type="Pfam" id="PF01476">
    <property type="entry name" value="LysM"/>
    <property type="match status" value="2"/>
</dbReference>
<dbReference type="AlphaFoldDB" id="A0A844QG32"/>
<feature type="domain" description="LysM" evidence="3">
    <location>
        <begin position="156"/>
        <end position="200"/>
    </location>
</feature>
<feature type="region of interest" description="Disordered" evidence="2">
    <location>
        <begin position="131"/>
        <end position="153"/>
    </location>
</feature>
<dbReference type="InterPro" id="IPR036779">
    <property type="entry name" value="LysM_dom_sf"/>
</dbReference>
<evidence type="ECO:0000313" key="5">
    <source>
        <dbReference type="Proteomes" id="UP000463224"/>
    </source>
</evidence>
<dbReference type="SUPFAM" id="SSF51261">
    <property type="entry name" value="Duplicated hybrid motif"/>
    <property type="match status" value="1"/>
</dbReference>
<dbReference type="PANTHER" id="PTHR21666:SF263">
    <property type="entry name" value="MUREIN HYDROLASE ACTIVATOR NLPD"/>
    <property type="match status" value="1"/>
</dbReference>
<sequence>MRIKVLGIDGRDFARMTAILAAGSFLAGCSSGAMRFDEEIFTASTANQRAILGAAVDQPFPGDVSPRPAPVDRTYTGSVNRRAVEPVAVGTAGVQRQTLPPAAREPMPARPVEVARAEPVANDRMAVPAAPRQAAATPAPVGADEGGEGWTRAGGTQVTVREGETLYNLSRRFGVPVKAIMKVNNMASADDLSAGQKVVIPTYVYSRKAPISAPDANPEVMAAKSSRGSRYDVPADKVPVPSRSPDRNVAILPQTPKPKQRVAAAETSDVTAQKSSATPSPAKAGLYTVVAGDTLYGIARQRGTTAQALKQANGLADGHLRIGQKLRIPAPGAVVVVADEPVDPVMTASTGGKRAADATKSPVTAYTPPEAANSARTSSDKAITDTVTKSAAIAPEATGVERMRWPVRGRVIAGYGRKAGSKPNDGIDIAVPEGTPVKAAENGVVIYAGDGLKEFGNTVLVRHEDGLVTVYGHASQLTVARGDKVRRGQEIARSGMSGSADLPKLHFEVRKDSVPVNPTGYLE</sequence>
<dbReference type="Gene3D" id="3.10.350.10">
    <property type="entry name" value="LysM domain"/>
    <property type="match status" value="2"/>
</dbReference>
<dbReference type="PROSITE" id="PS51257">
    <property type="entry name" value="PROKAR_LIPOPROTEIN"/>
    <property type="match status" value="1"/>
</dbReference>
<dbReference type="InterPro" id="IPR011055">
    <property type="entry name" value="Dup_hybrid_motif"/>
</dbReference>
<feature type="compositionally biased region" description="Polar residues" evidence="2">
    <location>
        <begin position="268"/>
        <end position="279"/>
    </location>
</feature>
<protein>
    <submittedName>
        <fullName evidence="4">Peptidoglycan DD-metalloendopeptidase family protein</fullName>
    </submittedName>
</protein>
<accession>A0A844QG32</accession>
<evidence type="ECO:0000256" key="1">
    <source>
        <dbReference type="ARBA" id="ARBA00038420"/>
    </source>
</evidence>
<dbReference type="SMART" id="SM00257">
    <property type="entry name" value="LysM"/>
    <property type="match status" value="2"/>
</dbReference>
<dbReference type="GO" id="GO:0004222">
    <property type="term" value="F:metalloendopeptidase activity"/>
    <property type="evidence" value="ECO:0007669"/>
    <property type="project" value="TreeGrafter"/>
</dbReference>
<dbReference type="InterPro" id="IPR018392">
    <property type="entry name" value="LysM"/>
</dbReference>
<keyword evidence="5" id="KW-1185">Reference proteome</keyword>
<reference evidence="4 5" key="1">
    <citation type="submission" date="2019-12" db="EMBL/GenBank/DDBJ databases">
        <title>Nitratireductor arenosus sp. nov., Isolated from sea sand, Jeju island, South Korea.</title>
        <authorList>
            <person name="Kim W."/>
        </authorList>
    </citation>
    <scope>NUCLEOTIDE SEQUENCE [LARGE SCALE GENOMIC DNA]</scope>
    <source>
        <strain evidence="4 5">CAU 1489</strain>
    </source>
</reference>
<dbReference type="PROSITE" id="PS51782">
    <property type="entry name" value="LYSM"/>
    <property type="match status" value="2"/>
</dbReference>
<dbReference type="EMBL" id="WPHG01000002">
    <property type="protein sequence ID" value="MVA97574.1"/>
    <property type="molecule type" value="Genomic_DNA"/>
</dbReference>
<comment type="caution">
    <text evidence="4">The sequence shown here is derived from an EMBL/GenBank/DDBJ whole genome shotgun (WGS) entry which is preliminary data.</text>
</comment>
<dbReference type="RefSeq" id="WP_156712518.1">
    <property type="nucleotide sequence ID" value="NZ_WPHG01000002.1"/>
</dbReference>
<organism evidence="4 5">
    <name type="scientific">Nitratireductor arenosus</name>
    <dbReference type="NCBI Taxonomy" id="2682096"/>
    <lineage>
        <taxon>Bacteria</taxon>
        <taxon>Pseudomonadati</taxon>
        <taxon>Pseudomonadota</taxon>
        <taxon>Alphaproteobacteria</taxon>
        <taxon>Hyphomicrobiales</taxon>
        <taxon>Phyllobacteriaceae</taxon>
        <taxon>Nitratireductor</taxon>
    </lineage>
</organism>
<dbReference type="Gene3D" id="2.70.70.10">
    <property type="entry name" value="Glucose Permease (Domain IIA)"/>
    <property type="match status" value="1"/>
</dbReference>